<evidence type="ECO:0000313" key="2">
    <source>
        <dbReference type="Proteomes" id="UP001432322"/>
    </source>
</evidence>
<dbReference type="Proteomes" id="UP001432322">
    <property type="component" value="Unassembled WGS sequence"/>
</dbReference>
<keyword evidence="2" id="KW-1185">Reference proteome</keyword>
<dbReference type="AlphaFoldDB" id="A0AAV5VBV9"/>
<dbReference type="EMBL" id="BTSY01000002">
    <property type="protein sequence ID" value="GMT15703.1"/>
    <property type="molecule type" value="Genomic_DNA"/>
</dbReference>
<proteinExistence type="predicted"/>
<sequence>VICYSCSELNGQDCFSGWCKGLYCTFTQQRQQNGQMRLTKGCSDVPQLPFDDGTSLTQLNVCKTKYTTTSSYTAEICNTNYCNGYCTSGDDPKRSNK</sequence>
<organism evidence="1 2">
    <name type="scientific">Pristionchus fissidentatus</name>
    <dbReference type="NCBI Taxonomy" id="1538716"/>
    <lineage>
        <taxon>Eukaryota</taxon>
        <taxon>Metazoa</taxon>
        <taxon>Ecdysozoa</taxon>
        <taxon>Nematoda</taxon>
        <taxon>Chromadorea</taxon>
        <taxon>Rhabditida</taxon>
        <taxon>Rhabditina</taxon>
        <taxon>Diplogasteromorpha</taxon>
        <taxon>Diplogasteroidea</taxon>
        <taxon>Neodiplogasteridae</taxon>
        <taxon>Pristionchus</taxon>
    </lineage>
</organism>
<gene>
    <name evidence="1" type="ORF">PFISCL1PPCAC_6999</name>
</gene>
<feature type="non-terminal residue" evidence="1">
    <location>
        <position position="1"/>
    </location>
</feature>
<name>A0AAV5VBV9_9BILA</name>
<evidence type="ECO:0000313" key="1">
    <source>
        <dbReference type="EMBL" id="GMT15703.1"/>
    </source>
</evidence>
<comment type="caution">
    <text evidence="1">The sequence shown here is derived from an EMBL/GenBank/DDBJ whole genome shotgun (WGS) entry which is preliminary data.</text>
</comment>
<evidence type="ECO:0008006" key="3">
    <source>
        <dbReference type="Google" id="ProtNLM"/>
    </source>
</evidence>
<accession>A0AAV5VBV9</accession>
<protein>
    <recommendedName>
        <fullName evidence="3">Activin types I and II receptor domain-containing protein</fullName>
    </recommendedName>
</protein>
<reference evidence="1" key="1">
    <citation type="submission" date="2023-10" db="EMBL/GenBank/DDBJ databases">
        <title>Genome assembly of Pristionchus species.</title>
        <authorList>
            <person name="Yoshida K."/>
            <person name="Sommer R.J."/>
        </authorList>
    </citation>
    <scope>NUCLEOTIDE SEQUENCE</scope>
    <source>
        <strain evidence="1">RS5133</strain>
    </source>
</reference>